<name>A0A8J3HTC0_9CHLR</name>
<evidence type="ECO:0000313" key="2">
    <source>
        <dbReference type="Proteomes" id="UP000612362"/>
    </source>
</evidence>
<evidence type="ECO:0000313" key="1">
    <source>
        <dbReference type="EMBL" id="GHO42891.1"/>
    </source>
</evidence>
<comment type="caution">
    <text evidence="1">The sequence shown here is derived from an EMBL/GenBank/DDBJ whole genome shotgun (WGS) entry which is preliminary data.</text>
</comment>
<reference evidence="1" key="1">
    <citation type="submission" date="2020-10" db="EMBL/GenBank/DDBJ databases">
        <title>Taxonomic study of unclassified bacteria belonging to the class Ktedonobacteria.</title>
        <authorList>
            <person name="Yabe S."/>
            <person name="Wang C.M."/>
            <person name="Zheng Y."/>
            <person name="Sakai Y."/>
            <person name="Cavaletti L."/>
            <person name="Monciardini P."/>
            <person name="Donadio S."/>
        </authorList>
    </citation>
    <scope>NUCLEOTIDE SEQUENCE</scope>
    <source>
        <strain evidence="1">SOSP1-1</strain>
    </source>
</reference>
<gene>
    <name evidence="1" type="ORF">KSX_10540</name>
</gene>
<sequence>MIVIELIAGCLLIRQNEQQGQLSNCIDTLTGGTAMLTIKNKTRTTEPVTTTKRWNIGTEQPQLRRTVTVAAPVSRSAIHIPKHRTYVYTRLHRSLLRRGVQEE</sequence>
<dbReference type="RefSeq" id="WP_220192389.1">
    <property type="nucleotide sequence ID" value="NZ_BNJF01000001.1"/>
</dbReference>
<proteinExistence type="predicted"/>
<accession>A0A8J3HTC0</accession>
<dbReference type="EMBL" id="BNJF01000001">
    <property type="protein sequence ID" value="GHO42891.1"/>
    <property type="molecule type" value="Genomic_DNA"/>
</dbReference>
<protein>
    <submittedName>
        <fullName evidence="1">Uncharacterized protein</fullName>
    </submittedName>
</protein>
<dbReference type="AlphaFoldDB" id="A0A8J3HTC0"/>
<dbReference type="Proteomes" id="UP000612362">
    <property type="component" value="Unassembled WGS sequence"/>
</dbReference>
<keyword evidence="2" id="KW-1185">Reference proteome</keyword>
<organism evidence="1 2">
    <name type="scientific">Ktedonospora formicarum</name>
    <dbReference type="NCBI Taxonomy" id="2778364"/>
    <lineage>
        <taxon>Bacteria</taxon>
        <taxon>Bacillati</taxon>
        <taxon>Chloroflexota</taxon>
        <taxon>Ktedonobacteria</taxon>
        <taxon>Ktedonobacterales</taxon>
        <taxon>Ktedonobacteraceae</taxon>
        <taxon>Ktedonospora</taxon>
    </lineage>
</organism>